<sequence>MGAQVKGRREASEGRMETTEEEKSEAAFRRGQESRSTNKLSHTKQEKII</sequence>
<feature type="compositionally biased region" description="Basic and acidic residues" evidence="1">
    <location>
        <begin position="24"/>
        <end position="33"/>
    </location>
</feature>
<organism evidence="2 3">
    <name type="scientific">Scophthalmus maximus</name>
    <name type="common">Turbot</name>
    <name type="synonym">Psetta maxima</name>
    <dbReference type="NCBI Taxonomy" id="52904"/>
    <lineage>
        <taxon>Eukaryota</taxon>
        <taxon>Metazoa</taxon>
        <taxon>Chordata</taxon>
        <taxon>Craniata</taxon>
        <taxon>Vertebrata</taxon>
        <taxon>Euteleostomi</taxon>
        <taxon>Actinopterygii</taxon>
        <taxon>Neopterygii</taxon>
        <taxon>Teleostei</taxon>
        <taxon>Neoteleostei</taxon>
        <taxon>Acanthomorphata</taxon>
        <taxon>Carangaria</taxon>
        <taxon>Pleuronectiformes</taxon>
        <taxon>Pleuronectoidei</taxon>
        <taxon>Scophthalmidae</taxon>
        <taxon>Scophthalmus</taxon>
    </lineage>
</organism>
<accession>A0A2U9BXH2</accession>
<feature type="compositionally biased region" description="Basic and acidic residues" evidence="1">
    <location>
        <begin position="7"/>
        <end position="18"/>
    </location>
</feature>
<evidence type="ECO:0000313" key="3">
    <source>
        <dbReference type="Proteomes" id="UP000246464"/>
    </source>
</evidence>
<dbReference type="AlphaFoldDB" id="A0A2U9BXH2"/>
<dbReference type="Proteomes" id="UP000246464">
    <property type="component" value="Chromosome 10"/>
</dbReference>
<protein>
    <submittedName>
        <fullName evidence="2">Uncharacterized protein</fullName>
    </submittedName>
</protein>
<name>A0A2U9BXH2_SCOMX</name>
<gene>
    <name evidence="2" type="ORF">SMAX5B_015417</name>
</gene>
<keyword evidence="3" id="KW-1185">Reference proteome</keyword>
<proteinExistence type="predicted"/>
<evidence type="ECO:0000313" key="2">
    <source>
        <dbReference type="EMBL" id="AWP08944.1"/>
    </source>
</evidence>
<feature type="region of interest" description="Disordered" evidence="1">
    <location>
        <begin position="1"/>
        <end position="49"/>
    </location>
</feature>
<evidence type="ECO:0000256" key="1">
    <source>
        <dbReference type="SAM" id="MobiDB-lite"/>
    </source>
</evidence>
<reference evidence="2 3" key="1">
    <citation type="submission" date="2017-12" db="EMBL/GenBank/DDBJ databases">
        <title>Integrating genomic resources of turbot (Scophthalmus maximus) in depth evaluation of genetic and physical mapping variation across individuals.</title>
        <authorList>
            <person name="Martinez P."/>
        </authorList>
    </citation>
    <scope>NUCLEOTIDE SEQUENCE [LARGE SCALE GENOMIC DNA]</scope>
</reference>
<dbReference type="EMBL" id="CP026252">
    <property type="protein sequence ID" value="AWP08944.1"/>
    <property type="molecule type" value="Genomic_DNA"/>
</dbReference>